<evidence type="ECO:0000313" key="2">
    <source>
        <dbReference type="EMBL" id="EOY32567.1"/>
    </source>
</evidence>
<feature type="coiled-coil region" evidence="1">
    <location>
        <begin position="52"/>
        <end position="79"/>
    </location>
</feature>
<name>A0A061GTS0_THECC</name>
<keyword evidence="1" id="KW-0175">Coiled coil</keyword>
<sequence length="102" mass="12071">MATSSTFSYQTPLLREFEVLKMKQNEAVKDYRDKAHAYNKSDEDIVEKRVMKKILISILERLEAKISSLEESKQERLNNLKGLKLNIQIRPFFFLLLNAYCR</sequence>
<dbReference type="Gramene" id="EOY32567">
    <property type="protein sequence ID" value="EOY32567"/>
    <property type="gene ID" value="TCM_040560"/>
</dbReference>
<evidence type="ECO:0000256" key="1">
    <source>
        <dbReference type="SAM" id="Coils"/>
    </source>
</evidence>
<evidence type="ECO:0000313" key="3">
    <source>
        <dbReference type="Proteomes" id="UP000026915"/>
    </source>
</evidence>
<accession>A0A061GTS0</accession>
<organism evidence="2 3">
    <name type="scientific">Theobroma cacao</name>
    <name type="common">Cacao</name>
    <name type="synonym">Cocoa</name>
    <dbReference type="NCBI Taxonomy" id="3641"/>
    <lineage>
        <taxon>Eukaryota</taxon>
        <taxon>Viridiplantae</taxon>
        <taxon>Streptophyta</taxon>
        <taxon>Embryophyta</taxon>
        <taxon>Tracheophyta</taxon>
        <taxon>Spermatophyta</taxon>
        <taxon>Magnoliopsida</taxon>
        <taxon>eudicotyledons</taxon>
        <taxon>Gunneridae</taxon>
        <taxon>Pentapetalae</taxon>
        <taxon>rosids</taxon>
        <taxon>malvids</taxon>
        <taxon>Malvales</taxon>
        <taxon>Malvaceae</taxon>
        <taxon>Byttnerioideae</taxon>
        <taxon>Theobroma</taxon>
    </lineage>
</organism>
<protein>
    <submittedName>
        <fullName evidence="2">Uncharacterized protein</fullName>
    </submittedName>
</protein>
<dbReference type="EMBL" id="CM001887">
    <property type="protein sequence ID" value="EOY32567.1"/>
    <property type="molecule type" value="Genomic_DNA"/>
</dbReference>
<gene>
    <name evidence="2" type="ORF">TCM_040560</name>
</gene>
<dbReference type="InParanoid" id="A0A061GTS0"/>
<dbReference type="AlphaFoldDB" id="A0A061GTS0"/>
<keyword evidence="3" id="KW-1185">Reference proteome</keyword>
<proteinExistence type="predicted"/>
<reference evidence="2 3" key="1">
    <citation type="journal article" date="2013" name="Genome Biol.">
        <title>The genome sequence of the most widely cultivated cacao type and its use to identify candidate genes regulating pod color.</title>
        <authorList>
            <person name="Motamayor J.C."/>
            <person name="Mockaitis K."/>
            <person name="Schmutz J."/>
            <person name="Haiminen N."/>
            <person name="Iii D.L."/>
            <person name="Cornejo O."/>
            <person name="Findley S.D."/>
            <person name="Zheng P."/>
            <person name="Utro F."/>
            <person name="Royaert S."/>
            <person name="Saski C."/>
            <person name="Jenkins J."/>
            <person name="Podicheti R."/>
            <person name="Zhao M."/>
            <person name="Scheffler B.E."/>
            <person name="Stack J.C."/>
            <person name="Feltus F.A."/>
            <person name="Mustiga G.M."/>
            <person name="Amores F."/>
            <person name="Phillips W."/>
            <person name="Marelli J.P."/>
            <person name="May G.D."/>
            <person name="Shapiro H."/>
            <person name="Ma J."/>
            <person name="Bustamante C.D."/>
            <person name="Schnell R.J."/>
            <person name="Main D."/>
            <person name="Gilbert D."/>
            <person name="Parida L."/>
            <person name="Kuhn D.N."/>
        </authorList>
    </citation>
    <scope>NUCLEOTIDE SEQUENCE [LARGE SCALE GENOMIC DNA]</scope>
    <source>
        <strain evidence="3">cv. Matina 1-6</strain>
    </source>
</reference>
<dbReference type="Proteomes" id="UP000026915">
    <property type="component" value="Chromosome 9"/>
</dbReference>
<dbReference type="HOGENOM" id="CLU_2282604_0_0_1"/>